<dbReference type="InterPro" id="IPR029068">
    <property type="entry name" value="Glyas_Bleomycin-R_OHBP_Dase"/>
</dbReference>
<evidence type="ECO:0000259" key="1">
    <source>
        <dbReference type="PROSITE" id="PS51819"/>
    </source>
</evidence>
<keyword evidence="3" id="KW-1185">Reference proteome</keyword>
<dbReference type="Pfam" id="PF00903">
    <property type="entry name" value="Glyoxalase"/>
    <property type="match status" value="1"/>
</dbReference>
<reference evidence="2 3" key="1">
    <citation type="submission" date="2023-10" db="EMBL/GenBank/DDBJ databases">
        <title>Nicoliella lavandulae sp. nov. isolated from Lavandula angustifolia flowers.</title>
        <authorList>
            <person name="Alcantara C."/>
            <person name="Zuniga M."/>
            <person name="Landete J.M."/>
            <person name="Monedero V."/>
        </authorList>
    </citation>
    <scope>NUCLEOTIDE SEQUENCE [LARGE SCALE GENOMIC DNA]</scope>
    <source>
        <strain evidence="2 3">Es01</strain>
    </source>
</reference>
<gene>
    <name evidence="2" type="ORF">R4146_04080</name>
</gene>
<comment type="caution">
    <text evidence="2">The sequence shown here is derived from an EMBL/GenBank/DDBJ whole genome shotgun (WGS) entry which is preliminary data.</text>
</comment>
<feature type="domain" description="VOC" evidence="1">
    <location>
        <begin position="47"/>
        <end position="163"/>
    </location>
</feature>
<dbReference type="Proteomes" id="UP001370590">
    <property type="component" value="Unassembled WGS sequence"/>
</dbReference>
<name>A0ABU8SM65_9LACO</name>
<proteinExistence type="predicted"/>
<dbReference type="Gene3D" id="3.10.180.10">
    <property type="entry name" value="2,3-Dihydroxybiphenyl 1,2-Dioxygenase, domain 1"/>
    <property type="match status" value="1"/>
</dbReference>
<dbReference type="CDD" id="cd06587">
    <property type="entry name" value="VOC"/>
    <property type="match status" value="1"/>
</dbReference>
<dbReference type="SUPFAM" id="SSF54593">
    <property type="entry name" value="Glyoxalase/Bleomycin resistance protein/Dihydroxybiphenyl dioxygenase"/>
    <property type="match status" value="1"/>
</dbReference>
<accession>A0ABU8SM65</accession>
<dbReference type="RefSeq" id="WP_339960157.1">
    <property type="nucleotide sequence ID" value="NZ_JAWMWH010000001.1"/>
</dbReference>
<dbReference type="InterPro" id="IPR004360">
    <property type="entry name" value="Glyas_Fos-R_dOase_dom"/>
</dbReference>
<dbReference type="InterPro" id="IPR037523">
    <property type="entry name" value="VOC_core"/>
</dbReference>
<dbReference type="EMBL" id="JAWMWH010000001">
    <property type="protein sequence ID" value="MEJ6400347.1"/>
    <property type="molecule type" value="Genomic_DNA"/>
</dbReference>
<dbReference type="PROSITE" id="PS51819">
    <property type="entry name" value="VOC"/>
    <property type="match status" value="1"/>
</dbReference>
<protein>
    <submittedName>
        <fullName evidence="2">VOC family protein</fullName>
    </submittedName>
</protein>
<organism evidence="2 3">
    <name type="scientific">Nicoliella lavandulae</name>
    <dbReference type="NCBI Taxonomy" id="3082954"/>
    <lineage>
        <taxon>Bacteria</taxon>
        <taxon>Bacillati</taxon>
        <taxon>Bacillota</taxon>
        <taxon>Bacilli</taxon>
        <taxon>Lactobacillales</taxon>
        <taxon>Lactobacillaceae</taxon>
        <taxon>Nicoliella</taxon>
    </lineage>
</organism>
<evidence type="ECO:0000313" key="2">
    <source>
        <dbReference type="EMBL" id="MEJ6400347.1"/>
    </source>
</evidence>
<sequence length="163" mass="18829">MYAEVNGVTLVDDHSIQWHHEKDDVIPVNRFLRNEEKRLKRIPKTAELTWLEINVNNIQKSLQFYQNTLGLAVLPTDRTDTKTLVLPEDHSQQIVLNEVPGIAPHDYEELGIDYVSFKMIRAKDVDALYDSMGAAKDAAHYDEIDHLLFLNDPDQINLTFSVW</sequence>
<evidence type="ECO:0000313" key="3">
    <source>
        <dbReference type="Proteomes" id="UP001370590"/>
    </source>
</evidence>